<dbReference type="SUPFAM" id="SSF53613">
    <property type="entry name" value="Ribokinase-like"/>
    <property type="match status" value="1"/>
</dbReference>
<sequence>MICTVTMNPALDYIVSLPELKRGEINRAARSRLRAGGKGINVSAVLKSFGISSAATGFVAGRTGELLCDMLREAGIFADFVRTGGMTRINVKIRAGEETDINGEGPAVTEEAFSALLAKAERLPAGSLLVLAGSLPASLPAGAVGRLFAAAEGARVAVDGSGEVLREALPLRPWLVKPNRDELAQLYGVCVRTREEALPLARRLCSDGARNALVSLGEEGAVLACESGGEYAMPAFPGRAADTVGAGDSLLAGFIAAYEGGQSAEQALAQGVAAGCATAFRIGLAPAEEAFALLRSRENGTEN</sequence>
<proteinExistence type="inferred from homology"/>
<comment type="catalytic activity">
    <reaction evidence="6 8">
        <text>beta-D-fructose 1-phosphate + ATP = beta-D-fructose 1,6-bisphosphate + ADP + H(+)</text>
        <dbReference type="Rhea" id="RHEA:14213"/>
        <dbReference type="ChEBI" id="CHEBI:15378"/>
        <dbReference type="ChEBI" id="CHEBI:30616"/>
        <dbReference type="ChEBI" id="CHEBI:32966"/>
        <dbReference type="ChEBI" id="CHEBI:138881"/>
        <dbReference type="ChEBI" id="CHEBI:456216"/>
        <dbReference type="EC" id="2.7.1.56"/>
    </reaction>
</comment>
<feature type="domain" description="Carbohydrate kinase PfkB" evidence="9">
    <location>
        <begin position="19"/>
        <end position="285"/>
    </location>
</feature>
<evidence type="ECO:0000256" key="8">
    <source>
        <dbReference type="RuleBase" id="RU369061"/>
    </source>
</evidence>
<dbReference type="InterPro" id="IPR022463">
    <property type="entry name" value="1-PFruKinase"/>
</dbReference>
<evidence type="ECO:0000256" key="2">
    <source>
        <dbReference type="ARBA" id="ARBA00022679"/>
    </source>
</evidence>
<dbReference type="GO" id="GO:0005829">
    <property type="term" value="C:cytosol"/>
    <property type="evidence" value="ECO:0007669"/>
    <property type="project" value="TreeGrafter"/>
</dbReference>
<comment type="caution">
    <text evidence="10">The sequence shown here is derived from an EMBL/GenBank/DDBJ whole genome shotgun (WGS) entry which is preliminary data.</text>
</comment>
<dbReference type="EC" id="2.7.1.144" evidence="7"/>
<keyword evidence="5 7" id="KW-0067">ATP-binding</keyword>
<dbReference type="NCBIfam" id="TIGR03828">
    <property type="entry name" value="pfkB"/>
    <property type="match status" value="1"/>
</dbReference>
<keyword evidence="7" id="KW-0423">Lactose metabolism</keyword>
<comment type="catalytic activity">
    <reaction evidence="7">
        <text>D-tagatofuranose 6-phosphate + ATP = D-tagatofuranose 1,6-bisphosphate + ADP + H(+)</text>
        <dbReference type="Rhea" id="RHEA:12420"/>
        <dbReference type="ChEBI" id="CHEBI:15378"/>
        <dbReference type="ChEBI" id="CHEBI:30616"/>
        <dbReference type="ChEBI" id="CHEBI:58694"/>
        <dbReference type="ChEBI" id="CHEBI:58695"/>
        <dbReference type="ChEBI" id="CHEBI:456216"/>
        <dbReference type="EC" id="2.7.1.144"/>
    </reaction>
</comment>
<dbReference type="InterPro" id="IPR029056">
    <property type="entry name" value="Ribokinase-like"/>
</dbReference>
<keyword evidence="4 8" id="KW-0418">Kinase</keyword>
<dbReference type="InterPro" id="IPR017583">
    <property type="entry name" value="Tagatose/fructose_Pkinase"/>
</dbReference>
<evidence type="ECO:0000256" key="1">
    <source>
        <dbReference type="ARBA" id="ARBA00005380"/>
    </source>
</evidence>
<gene>
    <name evidence="10" type="primary">pfkB</name>
    <name evidence="10" type="ORF">H9726_05520</name>
</gene>
<accession>A0A9D2D7M8</accession>
<dbReference type="FunFam" id="3.40.1190.20:FF:000001">
    <property type="entry name" value="Phosphofructokinase"/>
    <property type="match status" value="1"/>
</dbReference>
<reference evidence="10" key="2">
    <citation type="submission" date="2021-04" db="EMBL/GenBank/DDBJ databases">
        <authorList>
            <person name="Gilroy R."/>
        </authorList>
    </citation>
    <scope>NUCLEOTIDE SEQUENCE</scope>
    <source>
        <strain evidence="10">CHK192-19661</strain>
    </source>
</reference>
<evidence type="ECO:0000256" key="5">
    <source>
        <dbReference type="ARBA" id="ARBA00022840"/>
    </source>
</evidence>
<comment type="similarity">
    <text evidence="1">Belongs to the carbohydrate kinase pfkB family.</text>
</comment>
<organism evidence="10 11">
    <name type="scientific">Candidatus Borkfalkia avicola</name>
    <dbReference type="NCBI Taxonomy" id="2838503"/>
    <lineage>
        <taxon>Bacteria</taxon>
        <taxon>Bacillati</taxon>
        <taxon>Bacillota</taxon>
        <taxon>Clostridia</taxon>
        <taxon>Christensenellales</taxon>
        <taxon>Christensenellaceae</taxon>
        <taxon>Candidatus Borkfalkia</taxon>
    </lineage>
</organism>
<evidence type="ECO:0000313" key="11">
    <source>
        <dbReference type="Proteomes" id="UP000824025"/>
    </source>
</evidence>
<protein>
    <recommendedName>
        <fullName evidence="7">Tagatose-6-phosphate kinase</fullName>
        <ecNumber evidence="7">2.7.1.144</ecNumber>
    </recommendedName>
</protein>
<dbReference type="EMBL" id="DXCF01000029">
    <property type="protein sequence ID" value="HIZ09930.1"/>
    <property type="molecule type" value="Genomic_DNA"/>
</dbReference>
<name>A0A9D2D7M8_9FIRM</name>
<dbReference type="PIRSF" id="PIRSF000535">
    <property type="entry name" value="1PFK/6PFK/LacC"/>
    <property type="match status" value="1"/>
</dbReference>
<dbReference type="InterPro" id="IPR002173">
    <property type="entry name" value="Carboh/pur_kinase_PfkB_CS"/>
</dbReference>
<evidence type="ECO:0000256" key="3">
    <source>
        <dbReference type="ARBA" id="ARBA00022741"/>
    </source>
</evidence>
<keyword evidence="2 7" id="KW-0808">Transferase</keyword>
<keyword evidence="3 7" id="KW-0547">Nucleotide-binding</keyword>
<dbReference type="Pfam" id="PF00294">
    <property type="entry name" value="PfkB"/>
    <property type="match status" value="1"/>
</dbReference>
<dbReference type="PANTHER" id="PTHR46566">
    <property type="entry name" value="1-PHOSPHOFRUCTOKINASE-RELATED"/>
    <property type="match status" value="1"/>
</dbReference>
<comment type="pathway">
    <text evidence="7">Carbohydrate metabolism; D-tagatose 6-phosphate degradation; D-glyceraldehyde 3-phosphate and glycerone phosphate from D-tagatose 6-phosphate: step 1/2.</text>
</comment>
<dbReference type="InterPro" id="IPR011611">
    <property type="entry name" value="PfkB_dom"/>
</dbReference>
<dbReference type="GO" id="GO:0005988">
    <property type="term" value="P:lactose metabolic process"/>
    <property type="evidence" value="ECO:0007669"/>
    <property type="project" value="UniProtKB-KW"/>
</dbReference>
<dbReference type="PROSITE" id="PS00584">
    <property type="entry name" value="PFKB_KINASES_2"/>
    <property type="match status" value="1"/>
</dbReference>
<dbReference type="GO" id="GO:0005524">
    <property type="term" value="F:ATP binding"/>
    <property type="evidence" value="ECO:0007669"/>
    <property type="project" value="UniProtKB-UniRule"/>
</dbReference>
<dbReference type="CDD" id="cd01164">
    <property type="entry name" value="FruK_PfkB_like"/>
    <property type="match status" value="1"/>
</dbReference>
<evidence type="ECO:0000256" key="6">
    <source>
        <dbReference type="ARBA" id="ARBA00047745"/>
    </source>
</evidence>
<comment type="function">
    <text evidence="8">Catalyzes the ATP-dependent phosphorylation of fructose-l-phosphate to fructose-l,6-bisphosphate.</text>
</comment>
<dbReference type="NCBIfam" id="TIGR03168">
    <property type="entry name" value="1-PFK"/>
    <property type="match status" value="1"/>
</dbReference>
<evidence type="ECO:0000313" key="10">
    <source>
        <dbReference type="EMBL" id="HIZ09930.1"/>
    </source>
</evidence>
<dbReference type="GO" id="GO:0008662">
    <property type="term" value="F:1-phosphofructokinase activity"/>
    <property type="evidence" value="ECO:0007669"/>
    <property type="project" value="UniProtKB-UniRule"/>
</dbReference>
<comment type="similarity">
    <text evidence="7">Belongs to the carbohydrate kinase PfkB family. LacC subfamily.</text>
</comment>
<dbReference type="Proteomes" id="UP000824025">
    <property type="component" value="Unassembled WGS sequence"/>
</dbReference>
<evidence type="ECO:0000259" key="9">
    <source>
        <dbReference type="Pfam" id="PF00294"/>
    </source>
</evidence>
<dbReference type="Gene3D" id="3.40.1190.20">
    <property type="match status" value="1"/>
</dbReference>
<dbReference type="PANTHER" id="PTHR46566:SF1">
    <property type="entry name" value="1-PHOSPHOFRUCTOKINASE"/>
    <property type="match status" value="1"/>
</dbReference>
<evidence type="ECO:0000256" key="4">
    <source>
        <dbReference type="ARBA" id="ARBA00022777"/>
    </source>
</evidence>
<dbReference type="AlphaFoldDB" id="A0A9D2D7M8"/>
<reference evidence="10" key="1">
    <citation type="journal article" date="2021" name="PeerJ">
        <title>Extensive microbial diversity within the chicken gut microbiome revealed by metagenomics and culture.</title>
        <authorList>
            <person name="Gilroy R."/>
            <person name="Ravi A."/>
            <person name="Getino M."/>
            <person name="Pursley I."/>
            <person name="Horton D.L."/>
            <person name="Alikhan N.F."/>
            <person name="Baker D."/>
            <person name="Gharbi K."/>
            <person name="Hall N."/>
            <person name="Watson M."/>
            <person name="Adriaenssens E.M."/>
            <person name="Foster-Nyarko E."/>
            <person name="Jarju S."/>
            <person name="Secka A."/>
            <person name="Antonio M."/>
            <person name="Oren A."/>
            <person name="Chaudhuri R.R."/>
            <person name="La Ragione R."/>
            <person name="Hildebrand F."/>
            <person name="Pallen M.J."/>
        </authorList>
    </citation>
    <scope>NUCLEOTIDE SEQUENCE</scope>
    <source>
        <strain evidence="10">CHK192-19661</strain>
    </source>
</reference>
<evidence type="ECO:0000256" key="7">
    <source>
        <dbReference type="PIRNR" id="PIRNR000535"/>
    </source>
</evidence>
<dbReference type="GO" id="GO:0044281">
    <property type="term" value="P:small molecule metabolic process"/>
    <property type="evidence" value="ECO:0007669"/>
    <property type="project" value="UniProtKB-ARBA"/>
</dbReference>
<dbReference type="GO" id="GO:0016052">
    <property type="term" value="P:carbohydrate catabolic process"/>
    <property type="evidence" value="ECO:0007669"/>
    <property type="project" value="UniProtKB-ARBA"/>
</dbReference>
<dbReference type="GO" id="GO:0009024">
    <property type="term" value="F:tagatose-6-phosphate kinase activity"/>
    <property type="evidence" value="ECO:0007669"/>
    <property type="project" value="UniProtKB-EC"/>
</dbReference>